<reference evidence="3" key="2">
    <citation type="submission" date="2015-06" db="EMBL/GenBank/DDBJ databases">
        <title>Complete genome sequence of Spiroplasma eriocheiris TDA-040725-5 (DSM 21848).</title>
        <authorList>
            <person name="Lo W.-S."/>
            <person name="Kuo C.-H."/>
        </authorList>
    </citation>
    <scope>NUCLEOTIDE SEQUENCE [LARGE SCALE GENOMIC DNA]</scope>
    <source>
        <strain evidence="3">TDA-040725-5</strain>
    </source>
</reference>
<dbReference type="KEGG" id="seri:SERIO_v1c12390"/>
<evidence type="ECO:0000313" key="3">
    <source>
        <dbReference type="Proteomes" id="UP000035661"/>
    </source>
</evidence>
<dbReference type="AlphaFoldDB" id="A0A0H3XIQ9"/>
<accession>A0A0H3XIQ9</accession>
<evidence type="ECO:0000256" key="1">
    <source>
        <dbReference type="SAM" id="SignalP"/>
    </source>
</evidence>
<dbReference type="Proteomes" id="UP000035661">
    <property type="component" value="Chromosome"/>
</dbReference>
<dbReference type="InterPro" id="IPR054816">
    <property type="entry name" value="Lipoprotein_mollicutes-type_CS"/>
</dbReference>
<feature type="signal peptide" evidence="1">
    <location>
        <begin position="1"/>
        <end position="23"/>
    </location>
</feature>
<evidence type="ECO:0008006" key="4">
    <source>
        <dbReference type="Google" id="ProtNLM"/>
    </source>
</evidence>
<reference evidence="2 3" key="1">
    <citation type="journal article" date="2015" name="Genome Biol. Evol.">
        <title>Found and Lost: The Fates of Horizontally Acquired Genes in Arthropod-Symbiotic Spiroplasma.</title>
        <authorList>
            <person name="Lo W.S."/>
            <person name="Gasparich G.E."/>
            <person name="Kuo C.H."/>
        </authorList>
    </citation>
    <scope>NUCLEOTIDE SEQUENCE [LARGE SCALE GENOMIC DNA]</scope>
    <source>
        <strain evidence="3">TDA-040725-5</strain>
    </source>
</reference>
<sequence>MKKLLAILGAVGLTATGASSVVACNGEKSSEKNPSTLDGKTFQTSLAELKKITKDNSASWGSDKDVLGYLISTLDSINNKSAIADGYNIQNTKVAEYLHQGESVKWEIPVTIKDKEGKDVTLDSTDTNKTPLQEGYLIKMTLTVLTYKKMTKEKLLLIRLLTQLLQWQSQRNLTLKLVMRITNFLFYLFFILL</sequence>
<dbReference type="EMBL" id="CP011856">
    <property type="protein sequence ID" value="AKM54788.1"/>
    <property type="molecule type" value="Genomic_DNA"/>
</dbReference>
<dbReference type="RefSeq" id="WP_047791963.1">
    <property type="nucleotide sequence ID" value="NZ_CP011856.1"/>
</dbReference>
<dbReference type="NCBIfam" id="NF038029">
    <property type="entry name" value="LP_plasma"/>
    <property type="match status" value="1"/>
</dbReference>
<keyword evidence="1" id="KW-0732">Signal</keyword>
<dbReference type="PROSITE" id="PS51257">
    <property type="entry name" value="PROKAR_LIPOPROTEIN"/>
    <property type="match status" value="1"/>
</dbReference>
<dbReference type="PATRIC" id="fig|743698.3.peg.1251"/>
<proteinExistence type="predicted"/>
<keyword evidence="3" id="KW-1185">Reference proteome</keyword>
<protein>
    <recommendedName>
        <fullName evidence="4">Lipoprotein</fullName>
    </recommendedName>
</protein>
<name>A0A0H3XIQ9_9MOLU</name>
<evidence type="ECO:0000313" key="2">
    <source>
        <dbReference type="EMBL" id="AKM54788.1"/>
    </source>
</evidence>
<organism evidence="2 3">
    <name type="scientific">Spiroplasma eriocheiris</name>
    <dbReference type="NCBI Taxonomy" id="315358"/>
    <lineage>
        <taxon>Bacteria</taxon>
        <taxon>Bacillati</taxon>
        <taxon>Mycoplasmatota</taxon>
        <taxon>Mollicutes</taxon>
        <taxon>Entomoplasmatales</taxon>
        <taxon>Spiroplasmataceae</taxon>
        <taxon>Spiroplasma</taxon>
    </lineage>
</organism>
<gene>
    <name evidence="2" type="ORF">SERIO_v1c12390</name>
</gene>
<feature type="chain" id="PRO_5005204171" description="Lipoprotein" evidence="1">
    <location>
        <begin position="24"/>
        <end position="193"/>
    </location>
</feature>
<dbReference type="NCBIfam" id="NF045726">
    <property type="entry name" value="XXplasma_LP"/>
    <property type="match status" value="1"/>
</dbReference>